<dbReference type="Proteomes" id="UP001218188">
    <property type="component" value="Unassembled WGS sequence"/>
</dbReference>
<proteinExistence type="predicted"/>
<evidence type="ECO:0000313" key="4">
    <source>
        <dbReference type="Proteomes" id="UP001218188"/>
    </source>
</evidence>
<sequence length="146" mass="17313">MTGTTGNASTEVRSLSRAQRRLKRHQHKLAQRRYREKNKEALRVRARTQMQAYRARIQKSQDLKALARESRREADASYRERCGQKKWIARFGEGPFDDIYLPQFAIHGNNTHKLQFVRETEKLAEERLAKEAKEARRAKDHKHRES</sequence>
<gene>
    <name evidence="2" type="ORF">C8F04DRAFT_1276731</name>
    <name evidence="3" type="ORF">C8F04DRAFT_1276739</name>
</gene>
<dbReference type="AlphaFoldDB" id="A0AAD6S109"/>
<keyword evidence="4" id="KW-1185">Reference proteome</keyword>
<evidence type="ECO:0000313" key="3">
    <source>
        <dbReference type="EMBL" id="KAJ7019039.1"/>
    </source>
</evidence>
<feature type="compositionally biased region" description="Polar residues" evidence="1">
    <location>
        <begin position="1"/>
        <end position="17"/>
    </location>
</feature>
<feature type="compositionally biased region" description="Basic residues" evidence="1">
    <location>
        <begin position="18"/>
        <end position="32"/>
    </location>
</feature>
<dbReference type="EMBL" id="JARJCM010000309">
    <property type="protein sequence ID" value="KAJ7019033.1"/>
    <property type="molecule type" value="Genomic_DNA"/>
</dbReference>
<name>A0AAD6S109_9AGAR</name>
<evidence type="ECO:0000256" key="1">
    <source>
        <dbReference type="SAM" id="MobiDB-lite"/>
    </source>
</evidence>
<organism evidence="2 4">
    <name type="scientific">Mycena alexandri</name>
    <dbReference type="NCBI Taxonomy" id="1745969"/>
    <lineage>
        <taxon>Eukaryota</taxon>
        <taxon>Fungi</taxon>
        <taxon>Dikarya</taxon>
        <taxon>Basidiomycota</taxon>
        <taxon>Agaricomycotina</taxon>
        <taxon>Agaricomycetes</taxon>
        <taxon>Agaricomycetidae</taxon>
        <taxon>Agaricales</taxon>
        <taxon>Marasmiineae</taxon>
        <taxon>Mycenaceae</taxon>
        <taxon>Mycena</taxon>
    </lineage>
</organism>
<evidence type="ECO:0000313" key="2">
    <source>
        <dbReference type="EMBL" id="KAJ7019033.1"/>
    </source>
</evidence>
<accession>A0AAD6S109</accession>
<comment type="caution">
    <text evidence="2">The sequence shown here is derived from an EMBL/GenBank/DDBJ whole genome shotgun (WGS) entry which is preliminary data.</text>
</comment>
<reference evidence="2" key="1">
    <citation type="submission" date="2023-03" db="EMBL/GenBank/DDBJ databases">
        <title>Massive genome expansion in bonnet fungi (Mycena s.s.) driven by repeated elements and novel gene families across ecological guilds.</title>
        <authorList>
            <consortium name="Lawrence Berkeley National Laboratory"/>
            <person name="Harder C.B."/>
            <person name="Miyauchi S."/>
            <person name="Viragh M."/>
            <person name="Kuo A."/>
            <person name="Thoen E."/>
            <person name="Andreopoulos B."/>
            <person name="Lu D."/>
            <person name="Skrede I."/>
            <person name="Drula E."/>
            <person name="Henrissat B."/>
            <person name="Morin E."/>
            <person name="Kohler A."/>
            <person name="Barry K."/>
            <person name="LaButti K."/>
            <person name="Morin E."/>
            <person name="Salamov A."/>
            <person name="Lipzen A."/>
            <person name="Mereny Z."/>
            <person name="Hegedus B."/>
            <person name="Baldrian P."/>
            <person name="Stursova M."/>
            <person name="Weitz H."/>
            <person name="Taylor A."/>
            <person name="Grigoriev I.V."/>
            <person name="Nagy L.G."/>
            <person name="Martin F."/>
            <person name="Kauserud H."/>
        </authorList>
    </citation>
    <scope>NUCLEOTIDE SEQUENCE</scope>
    <source>
        <strain evidence="2">CBHHK200</strain>
    </source>
</reference>
<dbReference type="EMBL" id="JARJCM010000309">
    <property type="protein sequence ID" value="KAJ7019039.1"/>
    <property type="molecule type" value="Genomic_DNA"/>
</dbReference>
<protein>
    <submittedName>
        <fullName evidence="2">Uncharacterized protein</fullName>
    </submittedName>
</protein>
<feature type="region of interest" description="Disordered" evidence="1">
    <location>
        <begin position="127"/>
        <end position="146"/>
    </location>
</feature>
<feature type="region of interest" description="Disordered" evidence="1">
    <location>
        <begin position="1"/>
        <end position="32"/>
    </location>
</feature>